<proteinExistence type="predicted"/>
<dbReference type="EMBL" id="BMAV01020898">
    <property type="protein sequence ID" value="GFY74705.1"/>
    <property type="molecule type" value="Genomic_DNA"/>
</dbReference>
<evidence type="ECO:0000256" key="1">
    <source>
        <dbReference type="SAM" id="MobiDB-lite"/>
    </source>
</evidence>
<evidence type="ECO:0000313" key="2">
    <source>
        <dbReference type="EMBL" id="GFY74705.1"/>
    </source>
</evidence>
<feature type="region of interest" description="Disordered" evidence="1">
    <location>
        <begin position="1"/>
        <end position="81"/>
    </location>
</feature>
<reference evidence="2" key="1">
    <citation type="submission" date="2020-08" db="EMBL/GenBank/DDBJ databases">
        <title>Multicomponent nature underlies the extraordinary mechanical properties of spider dragline silk.</title>
        <authorList>
            <person name="Kono N."/>
            <person name="Nakamura H."/>
            <person name="Mori M."/>
            <person name="Yoshida Y."/>
            <person name="Ohtoshi R."/>
            <person name="Malay A.D."/>
            <person name="Moran D.A.P."/>
            <person name="Tomita M."/>
            <person name="Numata K."/>
            <person name="Arakawa K."/>
        </authorList>
    </citation>
    <scope>NUCLEOTIDE SEQUENCE</scope>
</reference>
<organism evidence="2 3">
    <name type="scientific">Trichonephila inaurata madagascariensis</name>
    <dbReference type="NCBI Taxonomy" id="2747483"/>
    <lineage>
        <taxon>Eukaryota</taxon>
        <taxon>Metazoa</taxon>
        <taxon>Ecdysozoa</taxon>
        <taxon>Arthropoda</taxon>
        <taxon>Chelicerata</taxon>
        <taxon>Arachnida</taxon>
        <taxon>Araneae</taxon>
        <taxon>Araneomorphae</taxon>
        <taxon>Entelegynae</taxon>
        <taxon>Araneoidea</taxon>
        <taxon>Nephilidae</taxon>
        <taxon>Trichonephila</taxon>
        <taxon>Trichonephila inaurata</taxon>
    </lineage>
</organism>
<feature type="compositionally biased region" description="Basic and acidic residues" evidence="1">
    <location>
        <begin position="44"/>
        <end position="53"/>
    </location>
</feature>
<sequence length="95" mass="10614">MPSVKKTKKRKLRIISDNDEASRQKKSPSKPEHSSVTTVATNEEAVRESHGDALDILESSPFLPDPRDKRVSKTKEWSSDSFSGGKCIILVFVDK</sequence>
<feature type="compositionally biased region" description="Basic residues" evidence="1">
    <location>
        <begin position="1"/>
        <end position="13"/>
    </location>
</feature>
<name>A0A8X7CQN8_9ARAC</name>
<dbReference type="AlphaFoldDB" id="A0A8X7CQN8"/>
<protein>
    <submittedName>
        <fullName evidence="2">Uncharacterized protein</fullName>
    </submittedName>
</protein>
<dbReference type="Proteomes" id="UP000886998">
    <property type="component" value="Unassembled WGS sequence"/>
</dbReference>
<keyword evidence="3" id="KW-1185">Reference proteome</keyword>
<accession>A0A8X7CQN8</accession>
<feature type="compositionally biased region" description="Basic and acidic residues" evidence="1">
    <location>
        <begin position="65"/>
        <end position="78"/>
    </location>
</feature>
<comment type="caution">
    <text evidence="2">The sequence shown here is derived from an EMBL/GenBank/DDBJ whole genome shotgun (WGS) entry which is preliminary data.</text>
</comment>
<gene>
    <name evidence="2" type="ORF">TNIN_403961</name>
</gene>
<evidence type="ECO:0000313" key="3">
    <source>
        <dbReference type="Proteomes" id="UP000886998"/>
    </source>
</evidence>
<feature type="compositionally biased region" description="Basic and acidic residues" evidence="1">
    <location>
        <begin position="14"/>
        <end position="33"/>
    </location>
</feature>